<evidence type="ECO:0000256" key="1">
    <source>
        <dbReference type="ARBA" id="ARBA00005896"/>
    </source>
</evidence>
<feature type="compositionally biased region" description="Basic and acidic residues" evidence="6">
    <location>
        <begin position="284"/>
        <end position="295"/>
    </location>
</feature>
<dbReference type="GO" id="GO:0046872">
    <property type="term" value="F:metal ion binding"/>
    <property type="evidence" value="ECO:0007669"/>
    <property type="project" value="UniProtKB-KW"/>
</dbReference>
<keyword evidence="4" id="KW-0560">Oxidoreductase</keyword>
<evidence type="ECO:0000259" key="7">
    <source>
        <dbReference type="Pfam" id="PF02668"/>
    </source>
</evidence>
<dbReference type="AlphaFoldDB" id="A0A382BFW6"/>
<keyword evidence="2" id="KW-0479">Metal-binding</keyword>
<feature type="compositionally biased region" description="Polar residues" evidence="6">
    <location>
        <begin position="296"/>
        <end position="312"/>
    </location>
</feature>
<dbReference type="GO" id="GO:0051213">
    <property type="term" value="F:dioxygenase activity"/>
    <property type="evidence" value="ECO:0007669"/>
    <property type="project" value="UniProtKB-KW"/>
</dbReference>
<dbReference type="Pfam" id="PF02668">
    <property type="entry name" value="TauD"/>
    <property type="match status" value="1"/>
</dbReference>
<dbReference type="PANTHER" id="PTHR43779">
    <property type="entry name" value="DIOXYGENASE RV0097-RELATED"/>
    <property type="match status" value="1"/>
</dbReference>
<dbReference type="InterPro" id="IPR051178">
    <property type="entry name" value="TfdA_dioxygenase"/>
</dbReference>
<dbReference type="Gene3D" id="3.60.130.10">
    <property type="entry name" value="Clavaminate synthase-like"/>
    <property type="match status" value="1"/>
</dbReference>
<evidence type="ECO:0000256" key="5">
    <source>
        <dbReference type="ARBA" id="ARBA00023004"/>
    </source>
</evidence>
<keyword evidence="3" id="KW-0223">Dioxygenase</keyword>
<organism evidence="8">
    <name type="scientific">marine metagenome</name>
    <dbReference type="NCBI Taxonomy" id="408172"/>
    <lineage>
        <taxon>unclassified sequences</taxon>
        <taxon>metagenomes</taxon>
        <taxon>ecological metagenomes</taxon>
    </lineage>
</organism>
<evidence type="ECO:0000313" key="8">
    <source>
        <dbReference type="EMBL" id="SVB12381.1"/>
    </source>
</evidence>
<dbReference type="InterPro" id="IPR003819">
    <property type="entry name" value="TauD/TfdA-like"/>
</dbReference>
<evidence type="ECO:0000256" key="3">
    <source>
        <dbReference type="ARBA" id="ARBA00022964"/>
    </source>
</evidence>
<protein>
    <recommendedName>
        <fullName evidence="7">TauD/TfdA-like domain-containing protein</fullName>
    </recommendedName>
</protein>
<dbReference type="PANTHER" id="PTHR43779:SF3">
    <property type="entry name" value="(3R)-3-[(CARBOXYMETHYL)AMINO]FATTY ACID OXYGENASE_DECARBOXYLASE"/>
    <property type="match status" value="1"/>
</dbReference>
<evidence type="ECO:0000256" key="4">
    <source>
        <dbReference type="ARBA" id="ARBA00023002"/>
    </source>
</evidence>
<evidence type="ECO:0000256" key="2">
    <source>
        <dbReference type="ARBA" id="ARBA00022723"/>
    </source>
</evidence>
<feature type="domain" description="TauD/TfdA-like" evidence="7">
    <location>
        <begin position="5"/>
        <end position="270"/>
    </location>
</feature>
<sequence length="312" mass="35352">MQPTITPTKATLGATITNIDLANMDESIWQVVENAFHEFGSLIFPEQHLDENTQITFAKRFGDLELLTPDKKMEAVSISNQKEDGSVYESKDFRYKTLRGNEGWHTDSSYMPLAAKASILSAQVVPPTGGETEVADMRAAYEALDDRMKDRISDLKAYHSLYHSQAKIGYDIETGAGYGYHTKGAPLRPLVKTHPVTGRKSLFIGRHTYEILGMGRKEGQELLNELVTFACQPPRIYTHHWQPGDVFMWDNRCVLHRARPYDFSEIRILRHTRVAGDPRTELVETERDDRAKDFKPSSSNLPDSVQLNSTSF</sequence>
<proteinExistence type="inferred from homology"/>
<keyword evidence="5" id="KW-0408">Iron</keyword>
<dbReference type="SUPFAM" id="SSF51197">
    <property type="entry name" value="Clavaminate synthase-like"/>
    <property type="match status" value="1"/>
</dbReference>
<dbReference type="InterPro" id="IPR042098">
    <property type="entry name" value="TauD-like_sf"/>
</dbReference>
<comment type="similarity">
    <text evidence="1">Belongs to the TfdA dioxygenase family.</text>
</comment>
<feature type="region of interest" description="Disordered" evidence="6">
    <location>
        <begin position="284"/>
        <end position="312"/>
    </location>
</feature>
<gene>
    <name evidence="8" type="ORF">METZ01_LOCUS165235</name>
</gene>
<accession>A0A382BFW6</accession>
<dbReference type="EMBL" id="UINC01029519">
    <property type="protein sequence ID" value="SVB12381.1"/>
    <property type="molecule type" value="Genomic_DNA"/>
</dbReference>
<reference evidence="8" key="1">
    <citation type="submission" date="2018-05" db="EMBL/GenBank/DDBJ databases">
        <authorList>
            <person name="Lanie J.A."/>
            <person name="Ng W.-L."/>
            <person name="Kazmierczak K.M."/>
            <person name="Andrzejewski T.M."/>
            <person name="Davidsen T.M."/>
            <person name="Wayne K.J."/>
            <person name="Tettelin H."/>
            <person name="Glass J.I."/>
            <person name="Rusch D."/>
            <person name="Podicherti R."/>
            <person name="Tsui H.-C.T."/>
            <person name="Winkler M.E."/>
        </authorList>
    </citation>
    <scope>NUCLEOTIDE SEQUENCE</scope>
</reference>
<evidence type="ECO:0000256" key="6">
    <source>
        <dbReference type="SAM" id="MobiDB-lite"/>
    </source>
</evidence>
<name>A0A382BFW6_9ZZZZ</name>